<accession>A0A8X6NDY3</accession>
<dbReference type="Proteomes" id="UP000887013">
    <property type="component" value="Unassembled WGS sequence"/>
</dbReference>
<feature type="compositionally biased region" description="Polar residues" evidence="1">
    <location>
        <begin position="21"/>
        <end position="43"/>
    </location>
</feature>
<evidence type="ECO:0000256" key="1">
    <source>
        <dbReference type="SAM" id="MobiDB-lite"/>
    </source>
</evidence>
<reference evidence="2" key="1">
    <citation type="submission" date="2020-08" db="EMBL/GenBank/DDBJ databases">
        <title>Multicomponent nature underlies the extraordinary mechanical properties of spider dragline silk.</title>
        <authorList>
            <person name="Kono N."/>
            <person name="Nakamura H."/>
            <person name="Mori M."/>
            <person name="Yoshida Y."/>
            <person name="Ohtoshi R."/>
            <person name="Malay A.D."/>
            <person name="Moran D.A.P."/>
            <person name="Tomita M."/>
            <person name="Numata K."/>
            <person name="Arakawa K."/>
        </authorList>
    </citation>
    <scope>NUCLEOTIDE SEQUENCE</scope>
</reference>
<feature type="region of interest" description="Disordered" evidence="1">
    <location>
        <begin position="1"/>
        <end position="46"/>
    </location>
</feature>
<gene>
    <name evidence="2" type="ORF">NPIL_187691</name>
</gene>
<evidence type="ECO:0000313" key="3">
    <source>
        <dbReference type="Proteomes" id="UP000887013"/>
    </source>
</evidence>
<organism evidence="2 3">
    <name type="scientific">Nephila pilipes</name>
    <name type="common">Giant wood spider</name>
    <name type="synonym">Nephila maculata</name>
    <dbReference type="NCBI Taxonomy" id="299642"/>
    <lineage>
        <taxon>Eukaryota</taxon>
        <taxon>Metazoa</taxon>
        <taxon>Ecdysozoa</taxon>
        <taxon>Arthropoda</taxon>
        <taxon>Chelicerata</taxon>
        <taxon>Arachnida</taxon>
        <taxon>Araneae</taxon>
        <taxon>Araneomorphae</taxon>
        <taxon>Entelegynae</taxon>
        <taxon>Araneoidea</taxon>
        <taxon>Nephilidae</taxon>
        <taxon>Nephila</taxon>
    </lineage>
</organism>
<comment type="caution">
    <text evidence="2">The sequence shown here is derived from an EMBL/GenBank/DDBJ whole genome shotgun (WGS) entry which is preliminary data.</text>
</comment>
<dbReference type="OrthoDB" id="10536646at2759"/>
<name>A0A8X6NDY3_NEPPI</name>
<dbReference type="EMBL" id="BMAW01103208">
    <property type="protein sequence ID" value="GFT08090.1"/>
    <property type="molecule type" value="Genomic_DNA"/>
</dbReference>
<evidence type="ECO:0000313" key="2">
    <source>
        <dbReference type="EMBL" id="GFT08090.1"/>
    </source>
</evidence>
<proteinExistence type="predicted"/>
<protein>
    <submittedName>
        <fullName evidence="2">Uncharacterized protein</fullName>
    </submittedName>
</protein>
<feature type="region of interest" description="Disordered" evidence="1">
    <location>
        <begin position="89"/>
        <end position="120"/>
    </location>
</feature>
<dbReference type="AlphaFoldDB" id="A0A8X6NDY3"/>
<keyword evidence="3" id="KW-1185">Reference proteome</keyword>
<sequence length="120" mass="13532">MRRSLTRSIPAHVSKHEKRPNLNSLFIPQTANGNNASSPQTLPNEKEQYRELVPREKNWDGNWCAKHPLMTCAHSLQYVRNVGSSSILKSYSPSIPHDSGSELDPVSQFENHLPESSRPS</sequence>